<dbReference type="AlphaFoldDB" id="A0A9P3G971"/>
<protein>
    <submittedName>
        <fullName evidence="1">Uncharacterized protein</fullName>
    </submittedName>
</protein>
<organism evidence="1 2">
    <name type="scientific">Phanerochaete sordida</name>
    <dbReference type="NCBI Taxonomy" id="48140"/>
    <lineage>
        <taxon>Eukaryota</taxon>
        <taxon>Fungi</taxon>
        <taxon>Dikarya</taxon>
        <taxon>Basidiomycota</taxon>
        <taxon>Agaricomycotina</taxon>
        <taxon>Agaricomycetes</taxon>
        <taxon>Polyporales</taxon>
        <taxon>Phanerochaetaceae</taxon>
        <taxon>Phanerochaete</taxon>
    </lineage>
</organism>
<dbReference type="Proteomes" id="UP000703269">
    <property type="component" value="Unassembled WGS sequence"/>
</dbReference>
<gene>
    <name evidence="1" type="ORF">PsYK624_065080</name>
</gene>
<name>A0A9P3G971_9APHY</name>
<proteinExistence type="predicted"/>
<evidence type="ECO:0000313" key="2">
    <source>
        <dbReference type="Proteomes" id="UP000703269"/>
    </source>
</evidence>
<comment type="caution">
    <text evidence="1">The sequence shown here is derived from an EMBL/GenBank/DDBJ whole genome shotgun (WGS) entry which is preliminary data.</text>
</comment>
<keyword evidence="2" id="KW-1185">Reference proteome</keyword>
<dbReference type="EMBL" id="BPQB01000016">
    <property type="protein sequence ID" value="GJE90377.1"/>
    <property type="molecule type" value="Genomic_DNA"/>
</dbReference>
<reference evidence="1 2" key="1">
    <citation type="submission" date="2021-08" db="EMBL/GenBank/DDBJ databases">
        <title>Draft Genome Sequence of Phanerochaete sordida strain YK-624.</title>
        <authorList>
            <person name="Mori T."/>
            <person name="Dohra H."/>
            <person name="Suzuki T."/>
            <person name="Kawagishi H."/>
            <person name="Hirai H."/>
        </authorList>
    </citation>
    <scope>NUCLEOTIDE SEQUENCE [LARGE SCALE GENOMIC DNA]</scope>
    <source>
        <strain evidence="1 2">YK-624</strain>
    </source>
</reference>
<evidence type="ECO:0000313" key="1">
    <source>
        <dbReference type="EMBL" id="GJE90377.1"/>
    </source>
</evidence>
<accession>A0A9P3G971</accession>
<sequence length="128" mass="14193">MALLTPNTVVDLPDATLADYAAEFETLIAKISDCLDGGSSPMQMILKNAEIEATKQHRLVKAEQDRRAAQSKRLGPILQMLNLRERDVFGAVQHAPRVPLRRVQVGEPRAGRGQLSRSCTTYLLLTRL</sequence>